<evidence type="ECO:0000256" key="4">
    <source>
        <dbReference type="SAM" id="Phobius"/>
    </source>
</evidence>
<accession>A0A2T1DN21</accession>
<keyword evidence="8" id="KW-1185">Reference proteome</keyword>
<dbReference type="STRING" id="1920490.GCA_001895925_00586"/>
<dbReference type="PANTHER" id="PTHR30469">
    <property type="entry name" value="MULTIDRUG RESISTANCE PROTEIN MDTA"/>
    <property type="match status" value="1"/>
</dbReference>
<evidence type="ECO:0000256" key="3">
    <source>
        <dbReference type="SAM" id="Coils"/>
    </source>
</evidence>
<comment type="caution">
    <text evidence="7">The sequence shown here is derived from an EMBL/GenBank/DDBJ whole genome shotgun (WGS) entry which is preliminary data.</text>
</comment>
<evidence type="ECO:0000313" key="7">
    <source>
        <dbReference type="EMBL" id="PSB21886.1"/>
    </source>
</evidence>
<reference evidence="7 8" key="1">
    <citation type="submission" date="2018-02" db="EMBL/GenBank/DDBJ databases">
        <authorList>
            <person name="Cohen D.B."/>
            <person name="Kent A.D."/>
        </authorList>
    </citation>
    <scope>NUCLEOTIDE SEQUENCE [LARGE SCALE GENOMIC DNA]</scope>
    <source>
        <strain evidence="7 8">ULC007</strain>
    </source>
</reference>
<feature type="domain" description="Multidrug resistance protein MdtA-like beta-barrel" evidence="6">
    <location>
        <begin position="321"/>
        <end position="375"/>
    </location>
</feature>
<gene>
    <name evidence="7" type="ORF">C7B65_00200</name>
</gene>
<dbReference type="Gene3D" id="2.40.50.100">
    <property type="match status" value="2"/>
</dbReference>
<keyword evidence="4" id="KW-0472">Membrane</keyword>
<feature type="transmembrane region" description="Helical" evidence="4">
    <location>
        <begin position="39"/>
        <end position="63"/>
    </location>
</feature>
<keyword evidence="4" id="KW-1133">Transmembrane helix</keyword>
<dbReference type="SUPFAM" id="SSF111369">
    <property type="entry name" value="HlyD-like secretion proteins"/>
    <property type="match status" value="2"/>
</dbReference>
<dbReference type="Gene3D" id="2.40.420.20">
    <property type="match status" value="1"/>
</dbReference>
<dbReference type="GO" id="GO:0015562">
    <property type="term" value="F:efflux transmembrane transporter activity"/>
    <property type="evidence" value="ECO:0007669"/>
    <property type="project" value="TreeGrafter"/>
</dbReference>
<feature type="domain" description="Multidrug resistance protein MdtA-like barrel-sandwich hybrid" evidence="5">
    <location>
        <begin position="104"/>
        <end position="299"/>
    </location>
</feature>
<dbReference type="Pfam" id="PF25917">
    <property type="entry name" value="BSH_RND"/>
    <property type="match status" value="1"/>
</dbReference>
<comment type="similarity">
    <text evidence="2">Belongs to the membrane fusion protein (MFP) (TC 8.A.1) family.</text>
</comment>
<dbReference type="PANTHER" id="PTHR30469:SF39">
    <property type="entry name" value="SLL0180 PROTEIN"/>
    <property type="match status" value="1"/>
</dbReference>
<sequence>MSGEEINRNSISRSPIVDTIPLHDSSHPEKPRPPRWRRFLIPALIAMALLGGVSWLVFSRIILPMMMASQMKTPPTPVPLSNPKTATIADSSDYAASLDSRQSITLQPRVSGQVSAIYVKAGDRVTAGQPLLQIDAAGPRAQVASRVAAAQSANADIASAQADVINANDTLRSLEAQRAAAAANVQLNQQEYARYQDLTNQGASSKQILDQRLNALRTAQAALRQAEADVQAQRSVINRTRTIVTKNERALEESQANISEGQAQLRDYTVTAPFTGTIGDLPIKVGDGVSPTTQLMNVTQNQRLEILLQVPLERSSDLKIGLPVKLLDDQNREVQTGRISFVAPNVDATSQSVQAKATFDNPGSLRASQFVRARVIWSKSPGVLVPTSAISRLGGRDFLFVAAPFKESKCEAPTVPGAAIEPDQLVAAQKPIKLGKIVGNDQEVLEGISSNDRIVTAGILQLQNCAPIAAAPQ</sequence>
<reference evidence="7 8" key="2">
    <citation type="submission" date="2018-03" db="EMBL/GenBank/DDBJ databases">
        <title>The ancient ancestry and fast evolution of plastids.</title>
        <authorList>
            <person name="Moore K.R."/>
            <person name="Magnabosco C."/>
            <person name="Momper L."/>
            <person name="Gold D.A."/>
            <person name="Bosak T."/>
            <person name="Fournier G.P."/>
        </authorList>
    </citation>
    <scope>NUCLEOTIDE SEQUENCE [LARGE SCALE GENOMIC DNA]</scope>
    <source>
        <strain evidence="7 8">ULC007</strain>
    </source>
</reference>
<keyword evidence="3" id="KW-0175">Coiled coil</keyword>
<protein>
    <submittedName>
        <fullName evidence="7">Efflux RND transporter periplasmic adaptor subunit</fullName>
    </submittedName>
</protein>
<dbReference type="GO" id="GO:1990281">
    <property type="term" value="C:efflux pump complex"/>
    <property type="evidence" value="ECO:0007669"/>
    <property type="project" value="TreeGrafter"/>
</dbReference>
<dbReference type="AlphaFoldDB" id="A0A2T1DN21"/>
<proteinExistence type="inferred from homology"/>
<dbReference type="Pfam" id="PF25944">
    <property type="entry name" value="Beta-barrel_RND"/>
    <property type="match status" value="1"/>
</dbReference>
<comment type="subcellular location">
    <subcellularLocation>
        <location evidence="1">Cell membrane</location>
    </subcellularLocation>
</comment>
<feature type="coiled-coil region" evidence="3">
    <location>
        <begin position="157"/>
        <end position="236"/>
    </location>
</feature>
<dbReference type="EMBL" id="PVWG01000001">
    <property type="protein sequence ID" value="PSB21886.1"/>
    <property type="molecule type" value="Genomic_DNA"/>
</dbReference>
<evidence type="ECO:0000259" key="6">
    <source>
        <dbReference type="Pfam" id="PF25944"/>
    </source>
</evidence>
<evidence type="ECO:0000313" key="8">
    <source>
        <dbReference type="Proteomes" id="UP000238634"/>
    </source>
</evidence>
<dbReference type="OrthoDB" id="5379451at2"/>
<dbReference type="InterPro" id="IPR006143">
    <property type="entry name" value="RND_pump_MFP"/>
</dbReference>
<dbReference type="RefSeq" id="WP_073068911.1">
    <property type="nucleotide sequence ID" value="NZ_MPPI01000001.1"/>
</dbReference>
<dbReference type="InterPro" id="IPR058626">
    <property type="entry name" value="MdtA-like_b-barrel"/>
</dbReference>
<keyword evidence="4" id="KW-0812">Transmembrane</keyword>
<dbReference type="Gene3D" id="2.40.30.170">
    <property type="match status" value="1"/>
</dbReference>
<dbReference type="InterPro" id="IPR058625">
    <property type="entry name" value="MdtA-like_BSH"/>
</dbReference>
<evidence type="ECO:0000256" key="1">
    <source>
        <dbReference type="ARBA" id="ARBA00004236"/>
    </source>
</evidence>
<name>A0A2T1DN21_9CYAN</name>
<dbReference type="Proteomes" id="UP000238634">
    <property type="component" value="Unassembled WGS sequence"/>
</dbReference>
<evidence type="ECO:0000256" key="2">
    <source>
        <dbReference type="ARBA" id="ARBA00009477"/>
    </source>
</evidence>
<evidence type="ECO:0000259" key="5">
    <source>
        <dbReference type="Pfam" id="PF25917"/>
    </source>
</evidence>
<organism evidence="7 8">
    <name type="scientific">Phormidesmis priestleyi ULC007</name>
    <dbReference type="NCBI Taxonomy" id="1920490"/>
    <lineage>
        <taxon>Bacteria</taxon>
        <taxon>Bacillati</taxon>
        <taxon>Cyanobacteriota</taxon>
        <taxon>Cyanophyceae</taxon>
        <taxon>Leptolyngbyales</taxon>
        <taxon>Leptolyngbyaceae</taxon>
        <taxon>Phormidesmis</taxon>
    </lineage>
</organism>
<dbReference type="Gene3D" id="1.10.287.470">
    <property type="entry name" value="Helix hairpin bin"/>
    <property type="match status" value="3"/>
</dbReference>
<dbReference type="NCBIfam" id="TIGR01730">
    <property type="entry name" value="RND_mfp"/>
    <property type="match status" value="1"/>
</dbReference>